<evidence type="ECO:0000313" key="2">
    <source>
        <dbReference type="Proteomes" id="UP000019131"/>
    </source>
</evidence>
<accession>W4UYC1</accession>
<keyword evidence="2" id="KW-1185">Reference proteome</keyword>
<organism evidence="1 2">
    <name type="scientific">Bacteroides reticulotermitis JCM 10512</name>
    <dbReference type="NCBI Taxonomy" id="1445607"/>
    <lineage>
        <taxon>Bacteria</taxon>
        <taxon>Pseudomonadati</taxon>
        <taxon>Bacteroidota</taxon>
        <taxon>Bacteroidia</taxon>
        <taxon>Bacteroidales</taxon>
        <taxon>Bacteroidaceae</taxon>
        <taxon>Bacteroides</taxon>
    </lineage>
</organism>
<gene>
    <name evidence="1" type="ORF">JCM10512_4307</name>
</gene>
<proteinExistence type="predicted"/>
<name>W4UYC1_9BACE</name>
<dbReference type="AlphaFoldDB" id="W4UYC1"/>
<evidence type="ECO:0000313" key="1">
    <source>
        <dbReference type="EMBL" id="GAE85842.1"/>
    </source>
</evidence>
<sequence length="56" mass="6918">MSILLSEDEQQIIDRYLEKYKISNKSRWLRETVLAFVHQKMEEDYPTLFGEHDMRR</sequence>
<dbReference type="EMBL" id="BAIV01000032">
    <property type="protein sequence ID" value="GAE85842.1"/>
    <property type="molecule type" value="Genomic_DNA"/>
</dbReference>
<protein>
    <submittedName>
        <fullName evidence="1">Uncharacterized protein</fullName>
    </submittedName>
</protein>
<dbReference type="Proteomes" id="UP000019131">
    <property type="component" value="Unassembled WGS sequence"/>
</dbReference>
<dbReference type="STRING" id="1445607.JCM10512_4307"/>
<reference evidence="1 2" key="1">
    <citation type="journal article" date="2014" name="Genome Announc.">
        <title>Draft Genome Sequence of Bacteroides reticulotermitis Strain JCM 10512T, Isolated from the Gut of a Termite.</title>
        <authorList>
            <person name="Yuki M."/>
            <person name="Oshima K."/>
            <person name="Suda W."/>
            <person name="Sakamoto M."/>
            <person name="Iida T."/>
            <person name="Hattori M."/>
            <person name="Ohkuma M."/>
        </authorList>
    </citation>
    <scope>NUCLEOTIDE SEQUENCE [LARGE SCALE GENOMIC DNA]</scope>
    <source>
        <strain evidence="1 2">JCM 10512</strain>
    </source>
</reference>
<comment type="caution">
    <text evidence="1">The sequence shown here is derived from an EMBL/GenBank/DDBJ whole genome shotgun (WGS) entry which is preliminary data.</text>
</comment>